<evidence type="ECO:0000313" key="10">
    <source>
        <dbReference type="Proteomes" id="UP000450599"/>
    </source>
</evidence>
<dbReference type="GO" id="GO:0004416">
    <property type="term" value="F:hydroxyacylglutathione hydrolase activity"/>
    <property type="evidence" value="ECO:0007669"/>
    <property type="project" value="UniProtKB-EC"/>
</dbReference>
<evidence type="ECO:0000256" key="2">
    <source>
        <dbReference type="ARBA" id="ARBA00022723"/>
    </source>
</evidence>
<evidence type="ECO:0000259" key="5">
    <source>
        <dbReference type="SMART" id="SM00849"/>
    </source>
</evidence>
<evidence type="ECO:0000313" key="9">
    <source>
        <dbReference type="Proteomes" id="UP000095332"/>
    </source>
</evidence>
<dbReference type="PANTHER" id="PTHR46233">
    <property type="entry name" value="HYDROXYACYLGLUTATHIONE HYDROLASE GLOC"/>
    <property type="match status" value="1"/>
</dbReference>
<evidence type="ECO:0000313" key="6">
    <source>
        <dbReference type="EMBL" id="CUP76488.1"/>
    </source>
</evidence>
<dbReference type="InterPro" id="IPR036866">
    <property type="entry name" value="RibonucZ/Hydroxyglut_hydro"/>
</dbReference>
<name>A0A174R031_PARDI</name>
<reference evidence="10 11" key="2">
    <citation type="journal article" date="2019" name="Nat. Med.">
        <title>A library of human gut bacterial isolates paired with longitudinal multiomics data enables mechanistic microbiome research.</title>
        <authorList>
            <person name="Poyet M."/>
            <person name="Groussin M."/>
            <person name="Gibbons S.M."/>
            <person name="Avila-Pacheco J."/>
            <person name="Jiang X."/>
            <person name="Kearney S.M."/>
            <person name="Perrotta A.R."/>
            <person name="Berdy B."/>
            <person name="Zhao S."/>
            <person name="Lieberman T.D."/>
            <person name="Swanson P.K."/>
            <person name="Smith M."/>
            <person name="Roesemann S."/>
            <person name="Alexander J.E."/>
            <person name="Rich S.A."/>
            <person name="Livny J."/>
            <person name="Vlamakis H."/>
            <person name="Clish C."/>
            <person name="Bullock K."/>
            <person name="Deik A."/>
            <person name="Scott J."/>
            <person name="Pierce K.A."/>
            <person name="Xavier R.J."/>
            <person name="Alm E.J."/>
        </authorList>
    </citation>
    <scope>NUCLEOTIDE SEQUENCE [LARGE SCALE GENOMIC DNA]</scope>
    <source>
        <strain evidence="8 11">BIOML-A10</strain>
        <strain evidence="7 10">BIOML-A11</strain>
    </source>
</reference>
<comment type="cofactor">
    <cofactor evidence="1">
        <name>Zn(2+)</name>
        <dbReference type="ChEBI" id="CHEBI:29105"/>
    </cofactor>
</comment>
<dbReference type="PANTHER" id="PTHR46233:SF3">
    <property type="entry name" value="HYDROXYACYLGLUTATHIONE HYDROLASE GLOC"/>
    <property type="match status" value="1"/>
</dbReference>
<dbReference type="EMBL" id="CZBM01000002">
    <property type="protein sequence ID" value="CUP76488.1"/>
    <property type="molecule type" value="Genomic_DNA"/>
</dbReference>
<evidence type="ECO:0000256" key="1">
    <source>
        <dbReference type="ARBA" id="ARBA00001947"/>
    </source>
</evidence>
<evidence type="ECO:0000313" key="8">
    <source>
        <dbReference type="EMBL" id="MRZ06910.1"/>
    </source>
</evidence>
<dbReference type="EMBL" id="WKMW01000004">
    <property type="protein sequence ID" value="MRY83619.1"/>
    <property type="molecule type" value="Genomic_DNA"/>
</dbReference>
<organism evidence="6 9">
    <name type="scientific">Parabacteroides distasonis</name>
    <dbReference type="NCBI Taxonomy" id="823"/>
    <lineage>
        <taxon>Bacteria</taxon>
        <taxon>Pseudomonadati</taxon>
        <taxon>Bacteroidota</taxon>
        <taxon>Bacteroidia</taxon>
        <taxon>Bacteroidales</taxon>
        <taxon>Tannerellaceae</taxon>
        <taxon>Parabacteroides</taxon>
    </lineage>
</organism>
<dbReference type="Gene3D" id="3.60.15.10">
    <property type="entry name" value="Ribonuclease Z/Hydroxyacylglutathione hydrolase-like"/>
    <property type="match status" value="1"/>
</dbReference>
<keyword evidence="3 6" id="KW-0378">Hydrolase</keyword>
<dbReference type="RefSeq" id="WP_057327850.1">
    <property type="nucleotide sequence ID" value="NZ_CZBM01000002.1"/>
</dbReference>
<dbReference type="SMART" id="SM00849">
    <property type="entry name" value="Lactamase_B"/>
    <property type="match status" value="1"/>
</dbReference>
<evidence type="ECO:0000313" key="7">
    <source>
        <dbReference type="EMBL" id="MRY83619.1"/>
    </source>
</evidence>
<dbReference type="Proteomes" id="UP000471216">
    <property type="component" value="Unassembled WGS sequence"/>
</dbReference>
<dbReference type="Proteomes" id="UP000450599">
    <property type="component" value="Unassembled WGS sequence"/>
</dbReference>
<dbReference type="InterPro" id="IPR051453">
    <property type="entry name" value="MBL_Glyoxalase_II"/>
</dbReference>
<reference evidence="6 9" key="1">
    <citation type="submission" date="2015-09" db="EMBL/GenBank/DDBJ databases">
        <authorList>
            <consortium name="Pathogen Informatics"/>
        </authorList>
    </citation>
    <scope>NUCLEOTIDE SEQUENCE [LARGE SCALE GENOMIC DNA]</scope>
    <source>
        <strain evidence="6 9">2789STDY5834948</strain>
    </source>
</reference>
<dbReference type="Proteomes" id="UP000095332">
    <property type="component" value="Unassembled WGS sequence"/>
</dbReference>
<gene>
    <name evidence="6" type="primary">gloB</name>
    <name evidence="6" type="ORF">ERS852560_00655</name>
    <name evidence="8" type="ORF">GKD54_11865</name>
    <name evidence="7" type="ORF">GKD58_04930</name>
</gene>
<dbReference type="AlphaFoldDB" id="A0A174R031"/>
<keyword evidence="4" id="KW-0862">Zinc</keyword>
<dbReference type="GO" id="GO:0046872">
    <property type="term" value="F:metal ion binding"/>
    <property type="evidence" value="ECO:0007669"/>
    <property type="project" value="UniProtKB-KW"/>
</dbReference>
<evidence type="ECO:0000313" key="11">
    <source>
        <dbReference type="Proteomes" id="UP000471216"/>
    </source>
</evidence>
<dbReference type="Pfam" id="PF00753">
    <property type="entry name" value="Lactamase_B"/>
    <property type="match status" value="1"/>
</dbReference>
<accession>A0A174R031</accession>
<dbReference type="SUPFAM" id="SSF56281">
    <property type="entry name" value="Metallo-hydrolase/oxidoreductase"/>
    <property type="match status" value="1"/>
</dbReference>
<dbReference type="EMBL" id="WKMX01000011">
    <property type="protein sequence ID" value="MRZ06910.1"/>
    <property type="molecule type" value="Genomic_DNA"/>
</dbReference>
<dbReference type="CDD" id="cd06262">
    <property type="entry name" value="metallo-hydrolase-like_MBL-fold"/>
    <property type="match status" value="1"/>
</dbReference>
<protein>
    <submittedName>
        <fullName evidence="6">Hydroxyacylglutathione hydrolase</fullName>
        <ecNumber evidence="6">3.1.2.6</ecNumber>
    </submittedName>
    <submittedName>
        <fullName evidence="7">MBL fold metallo-hydrolase</fullName>
    </submittedName>
</protein>
<keyword evidence="2" id="KW-0479">Metal-binding</keyword>
<feature type="domain" description="Metallo-beta-lactamase" evidence="5">
    <location>
        <begin position="13"/>
        <end position="191"/>
    </location>
</feature>
<dbReference type="EC" id="3.1.2.6" evidence="6"/>
<evidence type="ECO:0000256" key="4">
    <source>
        <dbReference type="ARBA" id="ARBA00022833"/>
    </source>
</evidence>
<dbReference type="InterPro" id="IPR001279">
    <property type="entry name" value="Metallo-B-lactamas"/>
</dbReference>
<evidence type="ECO:0000256" key="3">
    <source>
        <dbReference type="ARBA" id="ARBA00022801"/>
    </source>
</evidence>
<proteinExistence type="predicted"/>
<sequence length="194" mass="22228">MVQLKEIINSIFNSKSYLVQYEQSHVYLIDCGDIEPIVKWCKENEKVIKGVFITHSHFDHIYGLNELIDYYPNCVVYVSRESKEALYSDRLNFSLYHEKSFVFLGDHVRLLEDGDKVELWKDLYLEVIATPGHAKGCLCYKIDHYLFTGDAYIPGIKTVTTLRGGNKEDNEKSLAKIRSLLSADTVVCAGHAIK</sequence>